<sequence>MCAKRVMDIMLPAGYPIIRENLPLRDAWEKMCKFVFTIEEHPDYNQGYLMVYNDDDALVGMVTMREMLKTFNQRYLAAVRRVPGYYEGNLNANCIEQYRRSVREIMCADEEIMLKSWDSLVVALRIMLKHRLEALPVINIYHKVIGIVRIADVYEELGLNARHRLYWLKMA</sequence>
<feature type="domain" description="CBS" evidence="3">
    <location>
        <begin position="10"/>
        <end position="79"/>
    </location>
</feature>
<evidence type="ECO:0000313" key="5">
    <source>
        <dbReference type="Proteomes" id="UP000199584"/>
    </source>
</evidence>
<dbReference type="PROSITE" id="PS51371">
    <property type="entry name" value="CBS"/>
    <property type="match status" value="2"/>
</dbReference>
<dbReference type="EMBL" id="FOYM01000001">
    <property type="protein sequence ID" value="SFQ94609.1"/>
    <property type="molecule type" value="Genomic_DNA"/>
</dbReference>
<dbReference type="Proteomes" id="UP000199584">
    <property type="component" value="Unassembled WGS sequence"/>
</dbReference>
<dbReference type="Gene3D" id="3.10.580.10">
    <property type="entry name" value="CBS-domain"/>
    <property type="match status" value="1"/>
</dbReference>
<reference evidence="5" key="1">
    <citation type="submission" date="2016-10" db="EMBL/GenBank/DDBJ databases">
        <authorList>
            <person name="Varghese N."/>
            <person name="Submissions S."/>
        </authorList>
    </citation>
    <scope>NUCLEOTIDE SEQUENCE [LARGE SCALE GENOMIC DNA]</scope>
    <source>
        <strain evidence="5">DSM 3669</strain>
    </source>
</reference>
<dbReference type="InterPro" id="IPR046342">
    <property type="entry name" value="CBS_dom_sf"/>
</dbReference>
<gene>
    <name evidence="4" type="ORF">SAMN05660706_10111</name>
</gene>
<keyword evidence="5" id="KW-1185">Reference proteome</keyword>
<protein>
    <submittedName>
        <fullName evidence="4">CBS domain-containing protein</fullName>
    </submittedName>
</protein>
<evidence type="ECO:0000259" key="3">
    <source>
        <dbReference type="PROSITE" id="PS51371"/>
    </source>
</evidence>
<name>A0A1I6CN68_9FIRM</name>
<dbReference type="Pfam" id="PF00571">
    <property type="entry name" value="CBS"/>
    <property type="match status" value="2"/>
</dbReference>
<feature type="domain" description="CBS" evidence="3">
    <location>
        <begin position="106"/>
        <end position="165"/>
    </location>
</feature>
<dbReference type="STRING" id="39060.SAMN05660706_10111"/>
<evidence type="ECO:0000256" key="1">
    <source>
        <dbReference type="ARBA" id="ARBA00023122"/>
    </source>
</evidence>
<dbReference type="PANTHER" id="PTHR43080">
    <property type="entry name" value="CBS DOMAIN-CONTAINING PROTEIN CBSX3, MITOCHONDRIAL"/>
    <property type="match status" value="1"/>
</dbReference>
<organism evidence="4 5">
    <name type="scientific">Desulfoscipio geothermicus DSM 3669</name>
    <dbReference type="NCBI Taxonomy" id="1121426"/>
    <lineage>
        <taxon>Bacteria</taxon>
        <taxon>Bacillati</taxon>
        <taxon>Bacillota</taxon>
        <taxon>Clostridia</taxon>
        <taxon>Eubacteriales</taxon>
        <taxon>Desulfallaceae</taxon>
        <taxon>Desulfoscipio</taxon>
    </lineage>
</organism>
<dbReference type="InterPro" id="IPR000644">
    <property type="entry name" value="CBS_dom"/>
</dbReference>
<dbReference type="RefSeq" id="WP_092481423.1">
    <property type="nucleotide sequence ID" value="NZ_FOYM01000001.1"/>
</dbReference>
<keyword evidence="1 2" id="KW-0129">CBS domain</keyword>
<dbReference type="AlphaFoldDB" id="A0A1I6CN68"/>
<accession>A0A1I6CN68</accession>
<dbReference type="PANTHER" id="PTHR43080:SF2">
    <property type="entry name" value="CBS DOMAIN-CONTAINING PROTEIN"/>
    <property type="match status" value="1"/>
</dbReference>
<evidence type="ECO:0000313" key="4">
    <source>
        <dbReference type="EMBL" id="SFQ94609.1"/>
    </source>
</evidence>
<dbReference type="OrthoDB" id="1787337at2"/>
<dbReference type="InterPro" id="IPR051257">
    <property type="entry name" value="Diverse_CBS-Domain"/>
</dbReference>
<evidence type="ECO:0000256" key="2">
    <source>
        <dbReference type="PROSITE-ProRule" id="PRU00703"/>
    </source>
</evidence>
<proteinExistence type="predicted"/>
<dbReference type="CDD" id="cd02205">
    <property type="entry name" value="CBS_pair_SF"/>
    <property type="match status" value="1"/>
</dbReference>
<dbReference type="SUPFAM" id="SSF54631">
    <property type="entry name" value="CBS-domain pair"/>
    <property type="match status" value="1"/>
</dbReference>